<dbReference type="Proteomes" id="UP001189429">
    <property type="component" value="Unassembled WGS sequence"/>
</dbReference>
<feature type="compositionally biased region" description="Basic and acidic residues" evidence="1">
    <location>
        <begin position="67"/>
        <end position="79"/>
    </location>
</feature>
<reference evidence="2" key="1">
    <citation type="submission" date="2023-10" db="EMBL/GenBank/DDBJ databases">
        <authorList>
            <person name="Chen Y."/>
            <person name="Shah S."/>
            <person name="Dougan E. K."/>
            <person name="Thang M."/>
            <person name="Chan C."/>
        </authorList>
    </citation>
    <scope>NUCLEOTIDE SEQUENCE [LARGE SCALE GENOMIC DNA]</scope>
</reference>
<feature type="compositionally biased region" description="Polar residues" evidence="1">
    <location>
        <begin position="85"/>
        <end position="99"/>
    </location>
</feature>
<dbReference type="EMBL" id="CAUYUJ010021500">
    <property type="protein sequence ID" value="CAK0905000.1"/>
    <property type="molecule type" value="Genomic_DNA"/>
</dbReference>
<evidence type="ECO:0000313" key="3">
    <source>
        <dbReference type="Proteomes" id="UP001189429"/>
    </source>
</evidence>
<evidence type="ECO:0000256" key="1">
    <source>
        <dbReference type="SAM" id="MobiDB-lite"/>
    </source>
</evidence>
<accession>A0ABN9Y154</accession>
<feature type="compositionally biased region" description="Basic and acidic residues" evidence="1">
    <location>
        <begin position="40"/>
        <end position="53"/>
    </location>
</feature>
<evidence type="ECO:0000313" key="2">
    <source>
        <dbReference type="EMBL" id="CAK0905000.1"/>
    </source>
</evidence>
<comment type="caution">
    <text evidence="2">The sequence shown here is derived from an EMBL/GenBank/DDBJ whole genome shotgun (WGS) entry which is preliminary data.</text>
</comment>
<sequence length="99" mass="10926">MIALTSVGHRSASTLRSHDVPPRPQASTGSSRMRRAANPSRDKRAGARTERAQSRRASSRVSAEQIVKCETERKSEFASRRKRCTTPQLCSSIEDQSAV</sequence>
<keyword evidence="3" id="KW-1185">Reference proteome</keyword>
<feature type="region of interest" description="Disordered" evidence="1">
    <location>
        <begin position="1"/>
        <end position="99"/>
    </location>
</feature>
<organism evidence="2 3">
    <name type="scientific">Prorocentrum cordatum</name>
    <dbReference type="NCBI Taxonomy" id="2364126"/>
    <lineage>
        <taxon>Eukaryota</taxon>
        <taxon>Sar</taxon>
        <taxon>Alveolata</taxon>
        <taxon>Dinophyceae</taxon>
        <taxon>Prorocentrales</taxon>
        <taxon>Prorocentraceae</taxon>
        <taxon>Prorocentrum</taxon>
    </lineage>
</organism>
<proteinExistence type="predicted"/>
<gene>
    <name evidence="2" type="ORF">PCOR1329_LOCUS80861</name>
</gene>
<protein>
    <submittedName>
        <fullName evidence="2">Uncharacterized protein</fullName>
    </submittedName>
</protein>
<name>A0ABN9Y154_9DINO</name>